<keyword evidence="3" id="KW-1185">Reference proteome</keyword>
<reference evidence="2 3" key="1">
    <citation type="submission" date="2022-03" db="EMBL/GenBank/DDBJ databases">
        <title>Agromyces sp. isolated from the gut of P. brevitarsis seulensis larvae.</title>
        <authorList>
            <person name="Won M."/>
            <person name="Kwon S.-W."/>
        </authorList>
    </citation>
    <scope>NUCLEOTIDE SEQUENCE [LARGE SCALE GENOMIC DNA]</scope>
    <source>
        <strain evidence="2 3">KACC 16215</strain>
    </source>
</reference>
<dbReference type="EMBL" id="CP094533">
    <property type="protein sequence ID" value="UOE26927.1"/>
    <property type="molecule type" value="Genomic_DNA"/>
</dbReference>
<name>A0ABY4AUS6_9MICO</name>
<sequence>MSQQCGEEALIARAVLVVLAALFPIALTGCSAGIPTDVEAAQLPDFEGPWAAEFASAYAEATSQDARDALEDGAITELEFAEMEQRYGECLEAAGIEFGGFNDDFSHGFSVPEHLKYEDADALLNECSEQTGERQISFLYSSIAQNPQNVNPGELQVACLIEKGLVPADYTVEQWEQDVPNRSYPIIESPTSEKDVAACESDPLGASVGP</sequence>
<organism evidence="2 3">
    <name type="scientific">Agromyces soli</name>
    <dbReference type="NCBI Taxonomy" id="659012"/>
    <lineage>
        <taxon>Bacteria</taxon>
        <taxon>Bacillati</taxon>
        <taxon>Actinomycetota</taxon>
        <taxon>Actinomycetes</taxon>
        <taxon>Micrococcales</taxon>
        <taxon>Microbacteriaceae</taxon>
        <taxon>Agromyces</taxon>
    </lineage>
</organism>
<dbReference type="RefSeq" id="WP_243569764.1">
    <property type="nucleotide sequence ID" value="NZ_BAAARD010000011.1"/>
</dbReference>
<dbReference type="Proteomes" id="UP000831304">
    <property type="component" value="Chromosome"/>
</dbReference>
<accession>A0ABY4AUS6</accession>
<evidence type="ECO:0000256" key="1">
    <source>
        <dbReference type="SAM" id="MobiDB-lite"/>
    </source>
</evidence>
<proteinExistence type="predicted"/>
<feature type="region of interest" description="Disordered" evidence="1">
    <location>
        <begin position="186"/>
        <end position="210"/>
    </location>
</feature>
<evidence type="ECO:0000313" key="2">
    <source>
        <dbReference type="EMBL" id="UOE26927.1"/>
    </source>
</evidence>
<protein>
    <submittedName>
        <fullName evidence="2">Uncharacterized protein</fullName>
    </submittedName>
</protein>
<evidence type="ECO:0000313" key="3">
    <source>
        <dbReference type="Proteomes" id="UP000831304"/>
    </source>
</evidence>
<gene>
    <name evidence="2" type="ORF">MTP13_03835</name>
</gene>